<comment type="catalytic activity">
    <reaction evidence="13">
        <text>(5Z,8Z,11Z,14Z)-eicosatetraenoyl-CoA + H2O = (5Z,8Z,11Z,14Z)-eicosatetraenoate + CoA + H(+)</text>
        <dbReference type="Rhea" id="RHEA:40151"/>
        <dbReference type="ChEBI" id="CHEBI:15377"/>
        <dbReference type="ChEBI" id="CHEBI:15378"/>
        <dbReference type="ChEBI" id="CHEBI:32395"/>
        <dbReference type="ChEBI" id="CHEBI:57287"/>
        <dbReference type="ChEBI" id="CHEBI:57368"/>
    </reaction>
    <physiologicalReaction direction="left-to-right" evidence="13">
        <dbReference type="Rhea" id="RHEA:40152"/>
    </physiologicalReaction>
</comment>
<dbReference type="EMBL" id="BSFQ01000066">
    <property type="protein sequence ID" value="GLL16124.1"/>
    <property type="molecule type" value="Genomic_DNA"/>
</dbReference>
<dbReference type="RefSeq" id="WP_051738371.1">
    <property type="nucleotide sequence ID" value="NZ_BAAAUZ010000042.1"/>
</dbReference>
<dbReference type="Gene3D" id="3.10.129.10">
    <property type="entry name" value="Hotdog Thioesterase"/>
    <property type="match status" value="1"/>
</dbReference>
<dbReference type="Proteomes" id="UP001143463">
    <property type="component" value="Unassembled WGS sequence"/>
</dbReference>
<comment type="caution">
    <text evidence="26">The sequence shown here is derived from an EMBL/GenBank/DDBJ whole genome shotgun (WGS) entry which is preliminary data.</text>
</comment>
<accession>A0A9W6P1I8</accession>
<evidence type="ECO:0000256" key="5">
    <source>
        <dbReference type="ARBA" id="ARBA00022490"/>
    </source>
</evidence>
<evidence type="ECO:0000256" key="12">
    <source>
        <dbReference type="ARBA" id="ARBA00023273"/>
    </source>
</evidence>
<comment type="catalytic activity">
    <reaction evidence="23">
        <text>tetradecanoyl-CoA + H2O = tetradecanoate + CoA + H(+)</text>
        <dbReference type="Rhea" id="RHEA:40119"/>
        <dbReference type="ChEBI" id="CHEBI:15377"/>
        <dbReference type="ChEBI" id="CHEBI:15378"/>
        <dbReference type="ChEBI" id="CHEBI:30807"/>
        <dbReference type="ChEBI" id="CHEBI:57287"/>
        <dbReference type="ChEBI" id="CHEBI:57385"/>
    </reaction>
    <physiologicalReaction direction="left-to-right" evidence="23">
        <dbReference type="Rhea" id="RHEA:40120"/>
    </physiologicalReaction>
</comment>
<evidence type="ECO:0000256" key="1">
    <source>
        <dbReference type="ARBA" id="ARBA00004170"/>
    </source>
</evidence>
<evidence type="ECO:0000256" key="7">
    <source>
        <dbReference type="ARBA" id="ARBA00022801"/>
    </source>
</evidence>
<evidence type="ECO:0000256" key="20">
    <source>
        <dbReference type="ARBA" id="ARBA00047734"/>
    </source>
</evidence>
<evidence type="ECO:0000256" key="21">
    <source>
        <dbReference type="ARBA" id="ARBA00047969"/>
    </source>
</evidence>
<evidence type="ECO:0000256" key="23">
    <source>
        <dbReference type="ARBA" id="ARBA00048180"/>
    </source>
</evidence>
<evidence type="ECO:0000256" key="6">
    <source>
        <dbReference type="ARBA" id="ARBA00022703"/>
    </source>
</evidence>
<evidence type="ECO:0000256" key="13">
    <source>
        <dbReference type="ARBA" id="ARBA00035852"/>
    </source>
</evidence>
<evidence type="ECO:0000256" key="10">
    <source>
        <dbReference type="ARBA" id="ARBA00023098"/>
    </source>
</evidence>
<reference evidence="26" key="1">
    <citation type="journal article" date="2014" name="Int. J. Syst. Evol. Microbiol.">
        <title>Complete genome sequence of Corynebacterium casei LMG S-19264T (=DSM 44701T), isolated from a smear-ripened cheese.</title>
        <authorList>
            <consortium name="US DOE Joint Genome Institute (JGI-PGF)"/>
            <person name="Walter F."/>
            <person name="Albersmeier A."/>
            <person name="Kalinowski J."/>
            <person name="Ruckert C."/>
        </authorList>
    </citation>
    <scope>NUCLEOTIDE SEQUENCE</scope>
    <source>
        <strain evidence="26">VKM Ac-1069</strain>
    </source>
</reference>
<dbReference type="PANTHER" id="PTHR12418:SF19">
    <property type="entry name" value="ACYL-COENZYME A THIOESTERASE THEM4"/>
    <property type="match status" value="1"/>
</dbReference>
<dbReference type="InterPro" id="IPR052365">
    <property type="entry name" value="THEM4/THEM5_acyl-CoA_thioest"/>
</dbReference>
<dbReference type="PANTHER" id="PTHR12418">
    <property type="entry name" value="ACYL-COENZYME A THIOESTERASE THEM4"/>
    <property type="match status" value="1"/>
</dbReference>
<evidence type="ECO:0000313" key="27">
    <source>
        <dbReference type="Proteomes" id="UP001143463"/>
    </source>
</evidence>
<proteinExistence type="inferred from homology"/>
<evidence type="ECO:0000256" key="15">
    <source>
        <dbReference type="ARBA" id="ARBA00038456"/>
    </source>
</evidence>
<comment type="subcellular location">
    <subcellularLocation>
        <location evidence="3">Cell projection</location>
        <location evidence="3">Ruffle membrane</location>
    </subcellularLocation>
    <subcellularLocation>
        <location evidence="2">Cytoplasm</location>
    </subcellularLocation>
    <subcellularLocation>
        <location evidence="1">Membrane</location>
        <topology evidence="1">Peripheral membrane protein</topology>
    </subcellularLocation>
</comment>
<organism evidence="26 27">
    <name type="scientific">Pseudonocardia halophobica</name>
    <dbReference type="NCBI Taxonomy" id="29401"/>
    <lineage>
        <taxon>Bacteria</taxon>
        <taxon>Bacillati</taxon>
        <taxon>Actinomycetota</taxon>
        <taxon>Actinomycetes</taxon>
        <taxon>Pseudonocardiales</taxon>
        <taxon>Pseudonocardiaceae</taxon>
        <taxon>Pseudonocardia</taxon>
    </lineage>
</organism>
<keyword evidence="27" id="KW-1185">Reference proteome</keyword>
<dbReference type="Pfam" id="PF03061">
    <property type="entry name" value="4HBT"/>
    <property type="match status" value="1"/>
</dbReference>
<keyword evidence="9" id="KW-0809">Transit peptide</keyword>
<dbReference type="GO" id="GO:0016020">
    <property type="term" value="C:membrane"/>
    <property type="evidence" value="ECO:0007669"/>
    <property type="project" value="UniProtKB-SubCell"/>
</dbReference>
<evidence type="ECO:0000256" key="16">
    <source>
        <dbReference type="ARBA" id="ARBA00038848"/>
    </source>
</evidence>
<evidence type="ECO:0000256" key="11">
    <source>
        <dbReference type="ARBA" id="ARBA00023136"/>
    </source>
</evidence>
<keyword evidence="6" id="KW-0053">Apoptosis</keyword>
<keyword evidence="7" id="KW-0378">Hydrolase</keyword>
<comment type="catalytic activity">
    <reaction evidence="14">
        <text>(9Z)-octadecenoyl-CoA + H2O = (9Z)-octadecenoate + CoA + H(+)</text>
        <dbReference type="Rhea" id="RHEA:40139"/>
        <dbReference type="ChEBI" id="CHEBI:15377"/>
        <dbReference type="ChEBI" id="CHEBI:15378"/>
        <dbReference type="ChEBI" id="CHEBI:30823"/>
        <dbReference type="ChEBI" id="CHEBI:57287"/>
        <dbReference type="ChEBI" id="CHEBI:57387"/>
    </reaction>
    <physiologicalReaction direction="left-to-right" evidence="14">
        <dbReference type="Rhea" id="RHEA:40140"/>
    </physiologicalReaction>
</comment>
<dbReference type="SUPFAM" id="SSF54637">
    <property type="entry name" value="Thioesterase/thiol ester dehydrase-isomerase"/>
    <property type="match status" value="1"/>
</dbReference>
<comment type="catalytic activity">
    <reaction evidence="20">
        <text>hexadecanoyl-CoA + H2O = hexadecanoate + CoA + H(+)</text>
        <dbReference type="Rhea" id="RHEA:16645"/>
        <dbReference type="ChEBI" id="CHEBI:7896"/>
        <dbReference type="ChEBI" id="CHEBI:15377"/>
        <dbReference type="ChEBI" id="CHEBI:15378"/>
        <dbReference type="ChEBI" id="CHEBI:57287"/>
        <dbReference type="ChEBI" id="CHEBI:57379"/>
        <dbReference type="EC" id="3.1.2.2"/>
    </reaction>
    <physiologicalReaction direction="left-to-right" evidence="20">
        <dbReference type="Rhea" id="RHEA:16646"/>
    </physiologicalReaction>
</comment>
<evidence type="ECO:0000259" key="25">
    <source>
        <dbReference type="Pfam" id="PF03061"/>
    </source>
</evidence>
<dbReference type="InterPro" id="IPR029069">
    <property type="entry name" value="HotDog_dom_sf"/>
</dbReference>
<keyword evidence="10" id="KW-0443">Lipid metabolism</keyword>
<comment type="catalytic activity">
    <reaction evidence="21">
        <text>decanoyl-CoA + H2O = decanoate + CoA + H(+)</text>
        <dbReference type="Rhea" id="RHEA:40059"/>
        <dbReference type="ChEBI" id="CHEBI:15377"/>
        <dbReference type="ChEBI" id="CHEBI:15378"/>
        <dbReference type="ChEBI" id="CHEBI:27689"/>
        <dbReference type="ChEBI" id="CHEBI:57287"/>
        <dbReference type="ChEBI" id="CHEBI:61430"/>
    </reaction>
    <physiologicalReaction direction="left-to-right" evidence="21">
        <dbReference type="Rhea" id="RHEA:40060"/>
    </physiologicalReaction>
</comment>
<evidence type="ECO:0000256" key="2">
    <source>
        <dbReference type="ARBA" id="ARBA00004496"/>
    </source>
</evidence>
<keyword evidence="11" id="KW-0472">Membrane</keyword>
<evidence type="ECO:0000256" key="4">
    <source>
        <dbReference type="ARBA" id="ARBA00022475"/>
    </source>
</evidence>
<evidence type="ECO:0000256" key="9">
    <source>
        <dbReference type="ARBA" id="ARBA00022946"/>
    </source>
</evidence>
<evidence type="ECO:0000256" key="19">
    <source>
        <dbReference type="ARBA" id="ARBA00047588"/>
    </source>
</evidence>
<comment type="catalytic activity">
    <reaction evidence="22">
        <text>dodecanoyl-CoA + H2O = dodecanoate + CoA + H(+)</text>
        <dbReference type="Rhea" id="RHEA:30135"/>
        <dbReference type="ChEBI" id="CHEBI:15377"/>
        <dbReference type="ChEBI" id="CHEBI:15378"/>
        <dbReference type="ChEBI" id="CHEBI:18262"/>
        <dbReference type="ChEBI" id="CHEBI:57287"/>
        <dbReference type="ChEBI" id="CHEBI:57375"/>
    </reaction>
    <physiologicalReaction direction="left-to-right" evidence="22">
        <dbReference type="Rhea" id="RHEA:30136"/>
    </physiologicalReaction>
</comment>
<evidence type="ECO:0000256" key="3">
    <source>
        <dbReference type="ARBA" id="ARBA00004632"/>
    </source>
</evidence>
<evidence type="ECO:0000256" key="18">
    <source>
        <dbReference type="ARBA" id="ARBA00043210"/>
    </source>
</evidence>
<dbReference type="AlphaFoldDB" id="A0A9W6P1I8"/>
<feature type="compositionally biased region" description="Basic and acidic residues" evidence="24">
    <location>
        <begin position="7"/>
        <end position="19"/>
    </location>
</feature>
<dbReference type="GO" id="GO:0006631">
    <property type="term" value="P:fatty acid metabolic process"/>
    <property type="evidence" value="ECO:0007669"/>
    <property type="project" value="UniProtKB-KW"/>
</dbReference>
<comment type="catalytic activity">
    <reaction evidence="19">
        <text>octanoyl-CoA + H2O = octanoate + CoA + H(+)</text>
        <dbReference type="Rhea" id="RHEA:30143"/>
        <dbReference type="ChEBI" id="CHEBI:15377"/>
        <dbReference type="ChEBI" id="CHEBI:15378"/>
        <dbReference type="ChEBI" id="CHEBI:25646"/>
        <dbReference type="ChEBI" id="CHEBI:57287"/>
        <dbReference type="ChEBI" id="CHEBI:57386"/>
    </reaction>
    <physiologicalReaction direction="left-to-right" evidence="19">
        <dbReference type="Rhea" id="RHEA:30144"/>
    </physiologicalReaction>
</comment>
<dbReference type="GO" id="GO:0016787">
    <property type="term" value="F:hydrolase activity"/>
    <property type="evidence" value="ECO:0007669"/>
    <property type="project" value="UniProtKB-KW"/>
</dbReference>
<evidence type="ECO:0000256" key="22">
    <source>
        <dbReference type="ARBA" id="ARBA00048074"/>
    </source>
</evidence>
<keyword evidence="5" id="KW-0963">Cytoplasm</keyword>
<protein>
    <recommendedName>
        <fullName evidence="17">Acyl-coenzyme A thioesterase THEM4</fullName>
        <ecNumber evidence="16">3.1.2.2</ecNumber>
    </recommendedName>
    <alternativeName>
        <fullName evidence="18">Thioesterase superfamily member 4</fullName>
    </alternativeName>
</protein>
<reference evidence="26" key="2">
    <citation type="submission" date="2023-01" db="EMBL/GenBank/DDBJ databases">
        <authorList>
            <person name="Sun Q."/>
            <person name="Evtushenko L."/>
        </authorList>
    </citation>
    <scope>NUCLEOTIDE SEQUENCE</scope>
    <source>
        <strain evidence="26">VKM Ac-1069</strain>
    </source>
</reference>
<dbReference type="GO" id="GO:0005737">
    <property type="term" value="C:cytoplasm"/>
    <property type="evidence" value="ECO:0007669"/>
    <property type="project" value="UniProtKB-SubCell"/>
</dbReference>
<dbReference type="InterPro" id="IPR006683">
    <property type="entry name" value="Thioestr_dom"/>
</dbReference>
<keyword evidence="4" id="KW-1003">Cell membrane</keyword>
<sequence>MTVNDRPLPHDRAPRPGEKVRRHHDGCLGCGDVEPGLHLSFVAGEDLTVTSVLDVGHWQQGGPGVVHGGVVAAALDETMGALQAFFGRPAVTAELTTSYRRPIPVGTQLHLWARVEEREGRKTWTTGTARLDGPDGPVAAEGRGLFIDIRRDHFDGMPVRAVNP</sequence>
<evidence type="ECO:0000256" key="8">
    <source>
        <dbReference type="ARBA" id="ARBA00022832"/>
    </source>
</evidence>
<evidence type="ECO:0000256" key="17">
    <source>
        <dbReference type="ARBA" id="ARBA00040123"/>
    </source>
</evidence>
<evidence type="ECO:0000313" key="26">
    <source>
        <dbReference type="EMBL" id="GLL16124.1"/>
    </source>
</evidence>
<keyword evidence="12" id="KW-0966">Cell projection</keyword>
<evidence type="ECO:0000256" key="14">
    <source>
        <dbReference type="ARBA" id="ARBA00037002"/>
    </source>
</evidence>
<gene>
    <name evidence="26" type="ORF">GCM10017577_72790</name>
</gene>
<comment type="similarity">
    <text evidence="15">Belongs to the THEM4/THEM5 thioesterase family.</text>
</comment>
<dbReference type="EC" id="3.1.2.2" evidence="16"/>
<name>A0A9W6P1I8_9PSEU</name>
<feature type="domain" description="Thioesterase" evidence="25">
    <location>
        <begin position="64"/>
        <end position="121"/>
    </location>
</feature>
<evidence type="ECO:0000256" key="24">
    <source>
        <dbReference type="SAM" id="MobiDB-lite"/>
    </source>
</evidence>
<keyword evidence="8" id="KW-0276">Fatty acid metabolism</keyword>
<feature type="region of interest" description="Disordered" evidence="24">
    <location>
        <begin position="1"/>
        <end position="23"/>
    </location>
</feature>